<proteinExistence type="inferred from homology"/>
<dbReference type="InterPro" id="IPR004481">
    <property type="entry name" value="K/Na/Ca-exchanger"/>
</dbReference>
<dbReference type="InterPro" id="IPR044880">
    <property type="entry name" value="NCX_ion-bd_dom_sf"/>
</dbReference>
<keyword evidence="3" id="KW-0813">Transport</keyword>
<dbReference type="HOGENOM" id="CLU_421216_0_0_1"/>
<evidence type="ECO:0000256" key="2">
    <source>
        <dbReference type="ARBA" id="ARBA00005364"/>
    </source>
</evidence>
<feature type="transmembrane region" description="Helical" evidence="8">
    <location>
        <begin position="631"/>
        <end position="650"/>
    </location>
</feature>
<feature type="transmembrane region" description="Helical" evidence="8">
    <location>
        <begin position="601"/>
        <end position="619"/>
    </location>
</feature>
<evidence type="ECO:0000256" key="4">
    <source>
        <dbReference type="ARBA" id="ARBA00022692"/>
    </source>
</evidence>
<evidence type="ECO:0000256" key="5">
    <source>
        <dbReference type="ARBA" id="ARBA00022989"/>
    </source>
</evidence>
<reference evidence="10 11" key="1">
    <citation type="journal article" date="2008" name="Nature">
        <title>The Phaeodactylum genome reveals the evolutionary history of diatom genomes.</title>
        <authorList>
            <person name="Bowler C."/>
            <person name="Allen A.E."/>
            <person name="Badger J.H."/>
            <person name="Grimwood J."/>
            <person name="Jabbari K."/>
            <person name="Kuo A."/>
            <person name="Maheswari U."/>
            <person name="Martens C."/>
            <person name="Maumus F."/>
            <person name="Otillar R.P."/>
            <person name="Rayko E."/>
            <person name="Salamov A."/>
            <person name="Vandepoele K."/>
            <person name="Beszteri B."/>
            <person name="Gruber A."/>
            <person name="Heijde M."/>
            <person name="Katinka M."/>
            <person name="Mock T."/>
            <person name="Valentin K."/>
            <person name="Verret F."/>
            <person name="Berges J.A."/>
            <person name="Brownlee C."/>
            <person name="Cadoret J.P."/>
            <person name="Chiovitti A."/>
            <person name="Choi C.J."/>
            <person name="Coesel S."/>
            <person name="De Martino A."/>
            <person name="Detter J.C."/>
            <person name="Durkin C."/>
            <person name="Falciatore A."/>
            <person name="Fournet J."/>
            <person name="Haruta M."/>
            <person name="Huysman M.J."/>
            <person name="Jenkins B.D."/>
            <person name="Jiroutova K."/>
            <person name="Jorgensen R.E."/>
            <person name="Joubert Y."/>
            <person name="Kaplan A."/>
            <person name="Kroger N."/>
            <person name="Kroth P.G."/>
            <person name="La Roche J."/>
            <person name="Lindquist E."/>
            <person name="Lommer M."/>
            <person name="Martin-Jezequel V."/>
            <person name="Lopez P.J."/>
            <person name="Lucas S."/>
            <person name="Mangogna M."/>
            <person name="McGinnis K."/>
            <person name="Medlin L.K."/>
            <person name="Montsant A."/>
            <person name="Oudot-Le Secq M.P."/>
            <person name="Napoli C."/>
            <person name="Obornik M."/>
            <person name="Parker M.S."/>
            <person name="Petit J.L."/>
            <person name="Porcel B.M."/>
            <person name="Poulsen N."/>
            <person name="Robison M."/>
            <person name="Rychlewski L."/>
            <person name="Rynearson T.A."/>
            <person name="Schmutz J."/>
            <person name="Shapiro H."/>
            <person name="Siaut M."/>
            <person name="Stanley M."/>
            <person name="Sussman M.R."/>
            <person name="Taylor A.R."/>
            <person name="Vardi A."/>
            <person name="von Dassow P."/>
            <person name="Vyverman W."/>
            <person name="Willis A."/>
            <person name="Wyrwicz L.S."/>
            <person name="Rokhsar D.S."/>
            <person name="Weissenbach J."/>
            <person name="Armbrust E.V."/>
            <person name="Green B.R."/>
            <person name="Van de Peer Y."/>
            <person name="Grigoriev I.V."/>
        </authorList>
    </citation>
    <scope>NUCLEOTIDE SEQUENCE [LARGE SCALE GENOMIC DNA]</scope>
    <source>
        <strain evidence="10 11">CCAP 1055/1</strain>
    </source>
</reference>
<dbReference type="Gene3D" id="1.20.1420.30">
    <property type="entry name" value="NCX, central ion-binding region"/>
    <property type="match status" value="2"/>
</dbReference>
<protein>
    <recommendedName>
        <fullName evidence="9">Sodium/calcium exchanger membrane region domain-containing protein</fullName>
    </recommendedName>
</protein>
<dbReference type="GO" id="GO:0006874">
    <property type="term" value="P:intracellular calcium ion homeostasis"/>
    <property type="evidence" value="ECO:0007669"/>
    <property type="project" value="TreeGrafter"/>
</dbReference>
<evidence type="ECO:0000259" key="9">
    <source>
        <dbReference type="Pfam" id="PF01699"/>
    </source>
</evidence>
<dbReference type="RefSeq" id="XP_002176308.1">
    <property type="nucleotide sequence ID" value="XM_002176272.1"/>
</dbReference>
<dbReference type="OrthoDB" id="2127281at2759"/>
<dbReference type="PaxDb" id="2850-Phatrdraft1680"/>
<feature type="transmembrane region" description="Helical" evidence="8">
    <location>
        <begin position="529"/>
        <end position="547"/>
    </location>
</feature>
<comment type="subcellular location">
    <subcellularLocation>
        <location evidence="1">Membrane</location>
        <topology evidence="1">Multi-pass membrane protein</topology>
    </subcellularLocation>
</comment>
<dbReference type="GO" id="GO:0005886">
    <property type="term" value="C:plasma membrane"/>
    <property type="evidence" value="ECO:0007669"/>
    <property type="project" value="TreeGrafter"/>
</dbReference>
<dbReference type="InterPro" id="IPR004837">
    <property type="entry name" value="NaCa_Exmemb"/>
</dbReference>
<evidence type="ECO:0000256" key="1">
    <source>
        <dbReference type="ARBA" id="ARBA00004141"/>
    </source>
</evidence>
<dbReference type="InParanoid" id="B7S441"/>
<evidence type="ECO:0000256" key="3">
    <source>
        <dbReference type="ARBA" id="ARBA00022449"/>
    </source>
</evidence>
<feature type="region of interest" description="Disordered" evidence="7">
    <location>
        <begin position="415"/>
        <end position="434"/>
    </location>
</feature>
<dbReference type="GO" id="GO:0005262">
    <property type="term" value="F:calcium channel activity"/>
    <property type="evidence" value="ECO:0007669"/>
    <property type="project" value="TreeGrafter"/>
</dbReference>
<evidence type="ECO:0000256" key="6">
    <source>
        <dbReference type="ARBA" id="ARBA00023136"/>
    </source>
</evidence>
<reference evidence="11" key="2">
    <citation type="submission" date="2008-08" db="EMBL/GenBank/DDBJ databases">
        <authorList>
            <consortium name="Diatom Consortium"/>
            <person name="Grigoriev I."/>
            <person name="Grimwood J."/>
            <person name="Kuo A."/>
            <person name="Otillar R.P."/>
            <person name="Salamov A."/>
            <person name="Detter J.C."/>
            <person name="Lindquist E."/>
            <person name="Shapiro H."/>
            <person name="Lucas S."/>
            <person name="Glavina del Rio T."/>
            <person name="Pitluck S."/>
            <person name="Rokhsar D."/>
            <person name="Bowler C."/>
        </authorList>
    </citation>
    <scope>GENOME REANNOTATION</scope>
    <source>
        <strain evidence="11">CCAP 1055/1</strain>
    </source>
</reference>
<accession>B7S441</accession>
<evidence type="ECO:0000256" key="8">
    <source>
        <dbReference type="SAM" id="Phobius"/>
    </source>
</evidence>
<dbReference type="eggNOG" id="KOG1307">
    <property type="taxonomic scope" value="Eukaryota"/>
</dbReference>
<feature type="transmembrane region" description="Helical" evidence="8">
    <location>
        <begin position="502"/>
        <end position="523"/>
    </location>
</feature>
<comment type="similarity">
    <text evidence="2">Belongs to the Ca(2+):cation antiporter (CaCA) (TC 2.A.19) family. SLC24A subfamily.</text>
</comment>
<keyword evidence="6 8" id="KW-0472">Membrane</keyword>
<feature type="compositionally biased region" description="Basic and acidic residues" evidence="7">
    <location>
        <begin position="415"/>
        <end position="425"/>
    </location>
</feature>
<gene>
    <name evidence="10" type="ORF">PHATRDRAFT_bd1680</name>
</gene>
<dbReference type="GeneID" id="7205024"/>
<feature type="transmembrane region" description="Helical" evidence="8">
    <location>
        <begin position="84"/>
        <end position="107"/>
    </location>
</feature>
<feature type="transmembrane region" description="Helical" evidence="8">
    <location>
        <begin position="154"/>
        <end position="174"/>
    </location>
</feature>
<dbReference type="KEGG" id="pti:PHATRDRAFT_bd1680"/>
<feature type="domain" description="Sodium/calcium exchanger membrane region" evidence="9">
    <location>
        <begin position="32"/>
        <end position="174"/>
    </location>
</feature>
<evidence type="ECO:0000313" key="10">
    <source>
        <dbReference type="EMBL" id="EEC42700.1"/>
    </source>
</evidence>
<keyword evidence="3" id="KW-0050">Antiport</keyword>
<dbReference type="PANTHER" id="PTHR10846">
    <property type="entry name" value="SODIUM/POTASSIUM/CALCIUM EXCHANGER"/>
    <property type="match status" value="1"/>
</dbReference>
<dbReference type="Pfam" id="PF01699">
    <property type="entry name" value="Na_Ca_ex"/>
    <property type="match status" value="2"/>
</dbReference>
<dbReference type="Proteomes" id="UP000000759">
    <property type="component" value="Unassembled WGS sequence"/>
</dbReference>
<dbReference type="NCBIfam" id="TIGR00367">
    <property type="entry name" value="calcium/sodium antiporter"/>
    <property type="match status" value="1"/>
</dbReference>
<evidence type="ECO:0000313" key="11">
    <source>
        <dbReference type="Proteomes" id="UP000000759"/>
    </source>
</evidence>
<keyword evidence="5 8" id="KW-1133">Transmembrane helix</keyword>
<dbReference type="STRING" id="556484.B7S441"/>
<dbReference type="AlphaFoldDB" id="B7S441"/>
<dbReference type="EMBL" id="DS999283">
    <property type="protein sequence ID" value="EEC42700.1"/>
    <property type="molecule type" value="Genomic_DNA"/>
</dbReference>
<sequence length="651" mass="71375">MQNDQDEVPTASIAVWIGLTLATCLSFWGQAVVTEERFVPALNVVANLFSIPDDIAGATLMAAGASSPELFSSFVSLFITHSSLGLGTIVGSEIFNQLVICAGAVYAAKSGSLQLNPAILIREVGFYALGIGLLYYALRDSAPDPTDPSGENHIYISFGESALVFGGYVLYVIVCANMEKIVSLFDKGTTRRDGMAHYGAIGNFSKHVLVGSDIRHSVKIDSLPFLQNQSLAHQEPAENFHELYLGRMTERASIFQRTGSSTISEDVGNGSFGGSARGTSLLEKSLRHTDLFRLMVNEVKPSDQHGLYDMEINKVEGRLSCFMWQRSYFYNKARMATHGWHLRWFTLTNHKMVSVPDRTDFEKHRIVYPPFTEVSVDEARLIIRIENEVGKRNFYIMAPSAEILATVVQKMDDTMQGHEEVERRATNGTGDSEDLDATEAAEDHVPLIELPVGGSNMEIALFFLLFPLRYLIHHTIPDVRTLDHHGNPTATLPKALLASTSCLVWLIVGSYIMVASLEALAALMDIPDAVVGVTVSAAGTSLPNYVASRVAAQNGFGNMAVSNAFGSNTFNIMVGLGLPWMLYTSIGTGFQPYHGLRDEGILQSVIVMASVLMVFVVLVSLSKFLLYRWHGIVFVMMYAGYLAFAIGQVYL</sequence>
<feature type="transmembrane region" description="Helical" evidence="8">
    <location>
        <begin position="559"/>
        <end position="581"/>
    </location>
</feature>
<feature type="transmembrane region" description="Helical" evidence="8">
    <location>
        <begin position="119"/>
        <end position="138"/>
    </location>
</feature>
<keyword evidence="4 8" id="KW-0812">Transmembrane</keyword>
<dbReference type="OMA" id="XSSRKFF"/>
<organism evidence="10 11">
    <name type="scientific">Phaeodactylum tricornutum (strain CCAP 1055/1)</name>
    <dbReference type="NCBI Taxonomy" id="556484"/>
    <lineage>
        <taxon>Eukaryota</taxon>
        <taxon>Sar</taxon>
        <taxon>Stramenopiles</taxon>
        <taxon>Ochrophyta</taxon>
        <taxon>Bacillariophyta</taxon>
        <taxon>Bacillariophyceae</taxon>
        <taxon>Bacillariophycidae</taxon>
        <taxon>Naviculales</taxon>
        <taxon>Phaeodactylaceae</taxon>
        <taxon>Phaeodactylum</taxon>
    </lineage>
</organism>
<feature type="domain" description="Sodium/calcium exchanger membrane region" evidence="9">
    <location>
        <begin position="496"/>
        <end position="646"/>
    </location>
</feature>
<keyword evidence="11" id="KW-1185">Reference proteome</keyword>
<dbReference type="GO" id="GO:0008273">
    <property type="term" value="F:calcium, potassium:sodium antiporter activity"/>
    <property type="evidence" value="ECO:0007669"/>
    <property type="project" value="TreeGrafter"/>
</dbReference>
<feature type="transmembrane region" description="Helical" evidence="8">
    <location>
        <begin position="13"/>
        <end position="33"/>
    </location>
</feature>
<dbReference type="PANTHER" id="PTHR10846:SF73">
    <property type="entry name" value="SODIUM_CALCIUM EXCHANGER MEMBRANE REGION DOMAIN-CONTAINING PROTEIN"/>
    <property type="match status" value="1"/>
</dbReference>
<name>B7S441_PHATC</name>
<evidence type="ECO:0000256" key="7">
    <source>
        <dbReference type="SAM" id="MobiDB-lite"/>
    </source>
</evidence>